<reference evidence="1 2" key="1">
    <citation type="submission" date="2018-02" db="EMBL/GenBank/DDBJ databases">
        <title>Genomic Reconstructions from Amazon Rainforest and Pasture Soil Reveal Novel Insights into the Physiology of Candidate Phyla in Tropical Sites.</title>
        <authorList>
            <person name="Kroeger M.E."/>
            <person name="Delmont T."/>
            <person name="Eren A.M."/>
            <person name="Guo J."/>
            <person name="Meyer K.M."/>
            <person name="Khan K."/>
            <person name="Rodrigues J.L.M."/>
            <person name="Bohannan B.J.M."/>
            <person name="Tringe S."/>
            <person name="Borges C.D."/>
            <person name="Tiedje J."/>
            <person name="Tsai S.M."/>
            <person name="Nusslein K."/>
        </authorList>
    </citation>
    <scope>NUCLEOTIDE SEQUENCE [LARGE SCALE GENOMIC DNA]</scope>
    <source>
        <strain evidence="1">Amazon FNV 2010 28 9</strain>
    </source>
</reference>
<gene>
    <name evidence="1" type="ORF">C5B42_04950</name>
</gene>
<dbReference type="Proteomes" id="UP000246104">
    <property type="component" value="Unassembled WGS sequence"/>
</dbReference>
<evidence type="ECO:0000313" key="2">
    <source>
        <dbReference type="Proteomes" id="UP000246104"/>
    </source>
</evidence>
<organism evidence="1 2">
    <name type="scientific">Candidatus Cerribacteria bacterium 'Amazon FNV 2010 28 9'</name>
    <dbReference type="NCBI Taxonomy" id="2081795"/>
    <lineage>
        <taxon>Bacteria</taxon>
        <taxon>Candidatus Cerribacteria</taxon>
    </lineage>
</organism>
<protein>
    <submittedName>
        <fullName evidence="1">Uncharacterized protein</fullName>
    </submittedName>
</protein>
<accession>A0A317JMZ4</accession>
<sequence length="100" mass="11554">MLFIFRCKPYRDLTYVANKQPIKVLGYHKLYEGATPGWFIEADSDFQICLVKSDQGVMRFCSDSVICQSGYMPDDLQTDEETPFEVVDFSQITPALWAKR</sequence>
<name>A0A317JMZ4_9BACT</name>
<proteinExistence type="predicted"/>
<dbReference type="EMBL" id="PSRQ01000053">
    <property type="protein sequence ID" value="PWU22903.1"/>
    <property type="molecule type" value="Genomic_DNA"/>
</dbReference>
<evidence type="ECO:0000313" key="1">
    <source>
        <dbReference type="EMBL" id="PWU22903.1"/>
    </source>
</evidence>
<dbReference type="AlphaFoldDB" id="A0A317JMZ4"/>
<comment type="caution">
    <text evidence="1">The sequence shown here is derived from an EMBL/GenBank/DDBJ whole genome shotgun (WGS) entry which is preliminary data.</text>
</comment>